<gene>
    <name evidence="13" type="ORF">JFN90_03225</name>
</gene>
<dbReference type="InterPro" id="IPR001915">
    <property type="entry name" value="Peptidase_M48"/>
</dbReference>
<keyword evidence="6" id="KW-0378">Hydrolase</keyword>
<protein>
    <submittedName>
        <fullName evidence="13">M48 family metalloprotease</fullName>
    </submittedName>
</protein>
<dbReference type="RefSeq" id="WP_199393664.1">
    <property type="nucleotide sequence ID" value="NZ_JAEMHK010000002.1"/>
</dbReference>
<evidence type="ECO:0000256" key="4">
    <source>
        <dbReference type="ARBA" id="ARBA00022692"/>
    </source>
</evidence>
<dbReference type="Pfam" id="PF01435">
    <property type="entry name" value="Peptidase_M48"/>
    <property type="match status" value="1"/>
</dbReference>
<feature type="domain" description="Peptidase M48" evidence="12">
    <location>
        <begin position="107"/>
        <end position="322"/>
    </location>
</feature>
<evidence type="ECO:0000256" key="2">
    <source>
        <dbReference type="ARBA" id="ARBA00022475"/>
    </source>
</evidence>
<evidence type="ECO:0000313" key="14">
    <source>
        <dbReference type="Proteomes" id="UP000641025"/>
    </source>
</evidence>
<evidence type="ECO:0000256" key="5">
    <source>
        <dbReference type="ARBA" id="ARBA00022723"/>
    </source>
</evidence>
<feature type="transmembrane region" description="Helical" evidence="11">
    <location>
        <begin position="21"/>
        <end position="46"/>
    </location>
</feature>
<dbReference type="PANTHER" id="PTHR43221:SF2">
    <property type="entry name" value="PROTEASE HTPX HOMOLOG"/>
    <property type="match status" value="1"/>
</dbReference>
<dbReference type="GO" id="GO:0008237">
    <property type="term" value="F:metallopeptidase activity"/>
    <property type="evidence" value="ECO:0007669"/>
    <property type="project" value="UniProtKB-KW"/>
</dbReference>
<evidence type="ECO:0000313" key="13">
    <source>
        <dbReference type="EMBL" id="MBJ6799144.1"/>
    </source>
</evidence>
<dbReference type="EMBL" id="JAEMHK010000002">
    <property type="protein sequence ID" value="MBJ6799144.1"/>
    <property type="molecule type" value="Genomic_DNA"/>
</dbReference>
<evidence type="ECO:0000256" key="7">
    <source>
        <dbReference type="ARBA" id="ARBA00022833"/>
    </source>
</evidence>
<dbReference type="Gene3D" id="3.30.2010.10">
    <property type="entry name" value="Metalloproteases ('zincins'), catalytic domain"/>
    <property type="match status" value="1"/>
</dbReference>
<proteinExistence type="predicted"/>
<dbReference type="InterPro" id="IPR050083">
    <property type="entry name" value="HtpX_protease"/>
</dbReference>
<feature type="transmembrane region" description="Helical" evidence="11">
    <location>
        <begin position="58"/>
        <end position="77"/>
    </location>
</feature>
<keyword evidence="4 11" id="KW-0812">Transmembrane</keyword>
<dbReference type="Proteomes" id="UP000641025">
    <property type="component" value="Unassembled WGS sequence"/>
</dbReference>
<evidence type="ECO:0000256" key="10">
    <source>
        <dbReference type="ARBA" id="ARBA00023136"/>
    </source>
</evidence>
<keyword evidence="14" id="KW-1185">Reference proteome</keyword>
<organism evidence="13 14">
    <name type="scientific">Geomonas propionica</name>
    <dbReference type="NCBI Taxonomy" id="2798582"/>
    <lineage>
        <taxon>Bacteria</taxon>
        <taxon>Pseudomonadati</taxon>
        <taxon>Thermodesulfobacteriota</taxon>
        <taxon>Desulfuromonadia</taxon>
        <taxon>Geobacterales</taxon>
        <taxon>Geobacteraceae</taxon>
        <taxon>Geomonas</taxon>
    </lineage>
</organism>
<dbReference type="PANTHER" id="PTHR43221">
    <property type="entry name" value="PROTEASE HTPX"/>
    <property type="match status" value="1"/>
</dbReference>
<comment type="cofactor">
    <cofactor evidence="1">
        <name>Zn(2+)</name>
        <dbReference type="ChEBI" id="CHEBI:29105"/>
    </cofactor>
</comment>
<keyword evidence="2" id="KW-1003">Cell membrane</keyword>
<evidence type="ECO:0000256" key="11">
    <source>
        <dbReference type="SAM" id="Phobius"/>
    </source>
</evidence>
<evidence type="ECO:0000256" key="1">
    <source>
        <dbReference type="ARBA" id="ARBA00001947"/>
    </source>
</evidence>
<keyword evidence="10 11" id="KW-0472">Membrane</keyword>
<keyword evidence="5" id="KW-0479">Metal-binding</keyword>
<keyword evidence="9 13" id="KW-0482">Metalloprotease</keyword>
<sequence length="662" mass="70886">MLDFFTRQEAARRQTGQLLMLFVLAVAGVVLAVYLLALCIVGFAALKRGQLIGLWQPQIFLWTGLSTLTLITFTSIWKMNQLREGGSAIAMALGGTPIPPHTKEPQERLLRNVLEEMAIASGVPVPELYLLEGERGINAFAAGFGPSDAVICVTRGAVELLNRDELQGVMAHEFSHILNGDVLLNIRMLGWLAGIQVVTQTGEMLLAGTRHTRSRSSAGLLAIGGALYLIGYLGHCFAQLIKSAVSRQREFLADASAVQFTRHPDGLAGALKKVGGLSIGSRISHPRAMEMSHMFFGSALPAAWLEVMDSHPPLKDRIRCLEPRFNGVFPKVAPLPYVEEEKAPIVRRPKAATPAPVPQLTGAAVAALLSSIGEPVQQHLDLARALLAELPPDVVQAAREPLSARALAYGLLLDGAPDIKARQFELVASMDGADAAAALQQLLPALSHLSPQVRLPLVDLSLPALRRLTPQEFARFKRATEALAAADGKLSVFELTLRHLLLRHLEPTFSPAHHRAVEIYGVRGVQDHCSCVLTTLARVGSRAETAAAAAFAAAVKLLEEPKAEFAFLPAAACTGPSLQQAFAALERTSPLIKKKLLAAALECIVHDQAVQLEEIELFRGIADAVGCPVPPWLNLATPSATIPDSAVGAHASREVSDAQAPL</sequence>
<evidence type="ECO:0000256" key="9">
    <source>
        <dbReference type="ARBA" id="ARBA00023049"/>
    </source>
</evidence>
<keyword evidence="7" id="KW-0862">Zinc</keyword>
<accession>A0ABS0YMG0</accession>
<keyword evidence="3" id="KW-0645">Protease</keyword>
<dbReference type="CDD" id="cd07340">
    <property type="entry name" value="M48B_Htpx_like"/>
    <property type="match status" value="1"/>
</dbReference>
<comment type="caution">
    <text evidence="13">The sequence shown here is derived from an EMBL/GenBank/DDBJ whole genome shotgun (WGS) entry which is preliminary data.</text>
</comment>
<reference evidence="13 14" key="1">
    <citation type="submission" date="2020-12" db="EMBL/GenBank/DDBJ databases">
        <title>Geomonas sp. Red259, isolated from paddy soil.</title>
        <authorList>
            <person name="Xu Z."/>
            <person name="Zhang Z."/>
            <person name="Masuda Y."/>
            <person name="Itoh H."/>
            <person name="Senoo K."/>
        </authorList>
    </citation>
    <scope>NUCLEOTIDE SEQUENCE [LARGE SCALE GENOMIC DNA]</scope>
    <source>
        <strain evidence="13 14">Red259</strain>
    </source>
</reference>
<evidence type="ECO:0000256" key="3">
    <source>
        <dbReference type="ARBA" id="ARBA00022670"/>
    </source>
</evidence>
<keyword evidence="8 11" id="KW-1133">Transmembrane helix</keyword>
<name>A0ABS0YMG0_9BACT</name>
<evidence type="ECO:0000256" key="6">
    <source>
        <dbReference type="ARBA" id="ARBA00022801"/>
    </source>
</evidence>
<evidence type="ECO:0000259" key="12">
    <source>
        <dbReference type="Pfam" id="PF01435"/>
    </source>
</evidence>
<feature type="transmembrane region" description="Helical" evidence="11">
    <location>
        <begin position="220"/>
        <end position="241"/>
    </location>
</feature>
<evidence type="ECO:0000256" key="8">
    <source>
        <dbReference type="ARBA" id="ARBA00022989"/>
    </source>
</evidence>